<dbReference type="OrthoDB" id="5144232at2"/>
<dbReference type="STRING" id="1300344.I598_2338"/>
<dbReference type="PATRIC" id="fig|1300344.3.peg.2347"/>
<dbReference type="KEGG" id="ido:I598_2338"/>
<dbReference type="EMBL" id="CP014209">
    <property type="protein sequence ID" value="ANC31878.1"/>
    <property type="molecule type" value="Genomic_DNA"/>
</dbReference>
<organism evidence="2 3">
    <name type="scientific">Isoptericola dokdonensis DS-3</name>
    <dbReference type="NCBI Taxonomy" id="1300344"/>
    <lineage>
        <taxon>Bacteria</taxon>
        <taxon>Bacillati</taxon>
        <taxon>Actinomycetota</taxon>
        <taxon>Actinomycetes</taxon>
        <taxon>Micrococcales</taxon>
        <taxon>Promicromonosporaceae</taxon>
        <taxon>Isoptericola</taxon>
    </lineage>
</organism>
<evidence type="ECO:0000313" key="2">
    <source>
        <dbReference type="EMBL" id="ANC31878.1"/>
    </source>
</evidence>
<dbReference type="RefSeq" id="WP_068203091.1">
    <property type="nucleotide sequence ID" value="NZ_CP014209.1"/>
</dbReference>
<dbReference type="Proteomes" id="UP000076794">
    <property type="component" value="Chromosome"/>
</dbReference>
<sequence length="539" mass="57559">MTSGDAVPRASVLPSGAGARLVAAATALVLALTVLVAPGARAADDLIPTTMTVEQRETWWAGTVDHPLEVRTTTPDGAFVTGGRLIAEVAGIDYAGTMWASSGRMNVRLHLAPGTYPAIVRYYPPDGYAATEWTGTVVVSDGTIRSAISAQAPDALTRGNGGDVRVSVTADGGTPEGRVELRGPNGRAIAMASLVDGAAVLHVDEETVRQLPLGDVTFEVVFHGVDDVRSARATVTTRVVRARASLDVWIPGGSTWDIGHPFWKVAVDVPGADQVGGTLSLYDGDRLLGRRTAEEDPRTEVFVLEAGKLLPGRHELDVRLTGSAYVEDTKASVTVKVAKVASDSDAWTPEPLVWGTRHTLRVRVFPARDNSLNDGRYVTGTATVYRGSTRLGSARLGREGAADVTFAGRSVPVGTSRLRIVYSGDARNTASTSTTSVRVRKATTTVRATLVDKTVEGSQRVKVKVKVSSPSKIPDIGMLKVKVDGEKTVKTVRMKKKHKGRMTITLPRLSQEHHRLKVVLVGSATTKYGESPTRYFRVR</sequence>
<proteinExistence type="predicted"/>
<dbReference type="GO" id="GO:0005975">
    <property type="term" value="P:carbohydrate metabolic process"/>
    <property type="evidence" value="ECO:0007669"/>
    <property type="project" value="UniProtKB-ARBA"/>
</dbReference>
<dbReference type="Pfam" id="PF16640">
    <property type="entry name" value="Big_3_5"/>
    <property type="match status" value="1"/>
</dbReference>
<protein>
    <recommendedName>
        <fullName evidence="1">Bacterial Ig-like domain-containing protein</fullName>
    </recommendedName>
</protein>
<keyword evidence="3" id="KW-1185">Reference proteome</keyword>
<accession>A0A161I839</accession>
<evidence type="ECO:0000259" key="1">
    <source>
        <dbReference type="Pfam" id="PF16640"/>
    </source>
</evidence>
<gene>
    <name evidence="2" type="ORF">I598_2338</name>
</gene>
<dbReference type="InterPro" id="IPR032109">
    <property type="entry name" value="Big_3_5"/>
</dbReference>
<dbReference type="AlphaFoldDB" id="A0A161I839"/>
<reference evidence="2 3" key="1">
    <citation type="submission" date="2016-01" db="EMBL/GenBank/DDBJ databases">
        <title>Complete genome sequence of a soil Actinobacterium, Isoptericola dokdonensis DS-3.</title>
        <authorList>
            <person name="Kwon S.-K."/>
            <person name="Kim J.F."/>
        </authorList>
    </citation>
    <scope>NUCLEOTIDE SEQUENCE [LARGE SCALE GENOMIC DNA]</scope>
    <source>
        <strain evidence="2 3">DS-3</strain>
    </source>
</reference>
<evidence type="ECO:0000313" key="3">
    <source>
        <dbReference type="Proteomes" id="UP000076794"/>
    </source>
</evidence>
<dbReference type="Gene3D" id="2.60.40.10">
    <property type="entry name" value="Immunoglobulins"/>
    <property type="match status" value="1"/>
</dbReference>
<name>A0A161I839_9MICO</name>
<dbReference type="InterPro" id="IPR013783">
    <property type="entry name" value="Ig-like_fold"/>
</dbReference>
<feature type="domain" description="Bacterial Ig-like" evidence="1">
    <location>
        <begin position="348"/>
        <end position="439"/>
    </location>
</feature>